<organism evidence="9 10">
    <name type="scientific">Gonapodya prolifera (strain JEL478)</name>
    <name type="common">Monoblepharis prolifera</name>
    <dbReference type="NCBI Taxonomy" id="1344416"/>
    <lineage>
        <taxon>Eukaryota</taxon>
        <taxon>Fungi</taxon>
        <taxon>Fungi incertae sedis</taxon>
        <taxon>Chytridiomycota</taxon>
        <taxon>Chytridiomycota incertae sedis</taxon>
        <taxon>Monoblepharidomycetes</taxon>
        <taxon>Monoblepharidales</taxon>
        <taxon>Gonapodyaceae</taxon>
        <taxon>Gonapodya</taxon>
    </lineage>
</organism>
<accession>A0A139A7N4</accession>
<name>A0A139A7N4_GONPJ</name>
<dbReference type="CDD" id="cd17963">
    <property type="entry name" value="DEADc_DDX19_DDX25"/>
    <property type="match status" value="1"/>
</dbReference>
<dbReference type="EMBL" id="KQ965785">
    <property type="protein sequence ID" value="KXS12699.1"/>
    <property type="molecule type" value="Genomic_DNA"/>
</dbReference>
<dbReference type="PROSITE" id="PS51194">
    <property type="entry name" value="HELICASE_CTER"/>
    <property type="match status" value="1"/>
</dbReference>
<evidence type="ECO:0000256" key="5">
    <source>
        <dbReference type="ARBA" id="ARBA00022840"/>
    </source>
</evidence>
<dbReference type="InterPro" id="IPR000629">
    <property type="entry name" value="RNA-helicase_DEAD-box_CS"/>
</dbReference>
<evidence type="ECO:0000256" key="6">
    <source>
        <dbReference type="RuleBase" id="RU000492"/>
    </source>
</evidence>
<evidence type="ECO:0000259" key="8">
    <source>
        <dbReference type="PROSITE" id="PS51194"/>
    </source>
</evidence>
<comment type="similarity">
    <text evidence="6">Belongs to the DEAD box helicase family.</text>
</comment>
<dbReference type="SMART" id="SM00490">
    <property type="entry name" value="HELICc"/>
    <property type="match status" value="1"/>
</dbReference>
<evidence type="ECO:0000256" key="1">
    <source>
        <dbReference type="ARBA" id="ARBA00012552"/>
    </source>
</evidence>
<evidence type="ECO:0000313" key="9">
    <source>
        <dbReference type="EMBL" id="KXS12699.1"/>
    </source>
</evidence>
<evidence type="ECO:0000259" key="7">
    <source>
        <dbReference type="PROSITE" id="PS51192"/>
    </source>
</evidence>
<dbReference type="GO" id="GO:0000822">
    <property type="term" value="F:inositol hexakisphosphate binding"/>
    <property type="evidence" value="ECO:0007669"/>
    <property type="project" value="EnsemblFungi"/>
</dbReference>
<proteinExistence type="inferred from homology"/>
<evidence type="ECO:0000256" key="2">
    <source>
        <dbReference type="ARBA" id="ARBA00022741"/>
    </source>
</evidence>
<dbReference type="SUPFAM" id="SSF52540">
    <property type="entry name" value="P-loop containing nucleoside triphosphate hydrolases"/>
    <property type="match status" value="1"/>
</dbReference>
<dbReference type="PROSITE" id="PS00039">
    <property type="entry name" value="DEAD_ATP_HELICASE"/>
    <property type="match status" value="1"/>
</dbReference>
<dbReference type="InterPro" id="IPR001650">
    <property type="entry name" value="Helicase_C-like"/>
</dbReference>
<dbReference type="OMA" id="IAAETRW"/>
<keyword evidence="3 6" id="KW-0378">Hydrolase</keyword>
<evidence type="ECO:0000256" key="3">
    <source>
        <dbReference type="ARBA" id="ARBA00022801"/>
    </source>
</evidence>
<dbReference type="CDD" id="cd18787">
    <property type="entry name" value="SF2_C_DEAD"/>
    <property type="match status" value="1"/>
</dbReference>
<dbReference type="GO" id="GO:0005934">
    <property type="term" value="C:cellular bud tip"/>
    <property type="evidence" value="ECO:0007669"/>
    <property type="project" value="EnsemblFungi"/>
</dbReference>
<dbReference type="PROSITE" id="PS51192">
    <property type="entry name" value="HELICASE_ATP_BIND_1"/>
    <property type="match status" value="1"/>
</dbReference>
<dbReference type="SMART" id="SM00487">
    <property type="entry name" value="DEXDc"/>
    <property type="match status" value="1"/>
</dbReference>
<dbReference type="Pfam" id="PF00270">
    <property type="entry name" value="DEAD"/>
    <property type="match status" value="1"/>
</dbReference>
<sequence>MHLRPELLKGVFAAGFQAPSKIQEKAIPLLLHDPPQNLIGQSQSGTGKTATFTLAVLSRVDPTDPSLQAVILAPARELARQIMDVVESLGRFSGIKAALLVKEALKDTTAGGKVDAQILVATPGTVIDAAQRKRVIDMSKVKIFVLDEADNMLNAQGMGDQSMRVRGLIPRNQPVQVALFSATFPRQVRDFAERMAPNSNKLTLRQEELSVAGIKQFYFQCRDDEEKFKMLNDLYGLLTVGQSIIFVNRRDVADRIAQRMTADGHQVTALHGQLTPDDRDRVIDDFRAGRAKVLISTNVLSRGIDVLQVTIVINYDLPTGERGLPDPETYLHRIGRTGRFGRNGVSVNFVHDDRSRRVMEEISNYFSVEIKPLPTDDFELIEKTLKKAMK</sequence>
<dbReference type="AlphaFoldDB" id="A0A139A7N4"/>
<dbReference type="GO" id="GO:0006409">
    <property type="term" value="P:tRNA export from nucleus"/>
    <property type="evidence" value="ECO:0007669"/>
    <property type="project" value="EnsemblFungi"/>
</dbReference>
<dbReference type="GO" id="GO:0016973">
    <property type="term" value="P:poly(A)+ mRNA export from nucleus"/>
    <property type="evidence" value="ECO:0007669"/>
    <property type="project" value="EnsemblFungi"/>
</dbReference>
<keyword evidence="10" id="KW-1185">Reference proteome</keyword>
<dbReference type="OrthoDB" id="10265785at2759"/>
<protein>
    <recommendedName>
        <fullName evidence="1">RNA helicase</fullName>
        <ecNumber evidence="1">3.6.4.13</ecNumber>
    </recommendedName>
</protein>
<evidence type="ECO:0000313" key="10">
    <source>
        <dbReference type="Proteomes" id="UP000070544"/>
    </source>
</evidence>
<feature type="domain" description="Helicase C-terminal" evidence="8">
    <location>
        <begin position="230"/>
        <end position="381"/>
    </location>
</feature>
<keyword evidence="5 6" id="KW-0067">ATP-binding</keyword>
<dbReference type="GO" id="GO:0003724">
    <property type="term" value="F:RNA helicase activity"/>
    <property type="evidence" value="ECO:0007669"/>
    <property type="project" value="UniProtKB-EC"/>
</dbReference>
<dbReference type="GO" id="GO:0044614">
    <property type="term" value="C:nuclear pore cytoplasmic filaments"/>
    <property type="evidence" value="ECO:0007669"/>
    <property type="project" value="EnsemblFungi"/>
</dbReference>
<dbReference type="Proteomes" id="UP000070544">
    <property type="component" value="Unassembled WGS sequence"/>
</dbReference>
<reference evidence="9 10" key="1">
    <citation type="journal article" date="2015" name="Genome Biol. Evol.">
        <title>Phylogenomic analyses indicate that early fungi evolved digesting cell walls of algal ancestors of land plants.</title>
        <authorList>
            <person name="Chang Y."/>
            <person name="Wang S."/>
            <person name="Sekimoto S."/>
            <person name="Aerts A.L."/>
            <person name="Choi C."/>
            <person name="Clum A."/>
            <person name="LaButti K.M."/>
            <person name="Lindquist E.A."/>
            <person name="Yee Ngan C."/>
            <person name="Ohm R.A."/>
            <person name="Salamov A.A."/>
            <person name="Grigoriev I.V."/>
            <person name="Spatafora J.W."/>
            <person name="Berbee M.L."/>
        </authorList>
    </citation>
    <scope>NUCLEOTIDE SEQUENCE [LARGE SCALE GENOMIC DNA]</scope>
    <source>
        <strain evidence="9 10">JEL478</strain>
    </source>
</reference>
<dbReference type="STRING" id="1344416.A0A139A7N4"/>
<dbReference type="Pfam" id="PF00271">
    <property type="entry name" value="Helicase_C"/>
    <property type="match status" value="1"/>
</dbReference>
<gene>
    <name evidence="9" type="ORF">M427DRAFT_113836</name>
</gene>
<dbReference type="GO" id="GO:0010494">
    <property type="term" value="C:cytoplasmic stress granule"/>
    <property type="evidence" value="ECO:0007669"/>
    <property type="project" value="EnsemblFungi"/>
</dbReference>
<dbReference type="GO" id="GO:0006415">
    <property type="term" value="P:translational termination"/>
    <property type="evidence" value="ECO:0007669"/>
    <property type="project" value="EnsemblFungi"/>
</dbReference>
<keyword evidence="4 6" id="KW-0347">Helicase</keyword>
<dbReference type="PANTHER" id="PTHR47958">
    <property type="entry name" value="ATP-DEPENDENT RNA HELICASE DBP3"/>
    <property type="match status" value="1"/>
</dbReference>
<dbReference type="GO" id="GO:0016787">
    <property type="term" value="F:hydrolase activity"/>
    <property type="evidence" value="ECO:0007669"/>
    <property type="project" value="UniProtKB-KW"/>
</dbReference>
<dbReference type="GO" id="GO:0005524">
    <property type="term" value="F:ATP binding"/>
    <property type="evidence" value="ECO:0007669"/>
    <property type="project" value="UniProtKB-KW"/>
</dbReference>
<dbReference type="Gene3D" id="3.40.50.300">
    <property type="entry name" value="P-loop containing nucleotide triphosphate hydrolases"/>
    <property type="match status" value="2"/>
</dbReference>
<feature type="domain" description="Helicase ATP-binding" evidence="7">
    <location>
        <begin position="29"/>
        <end position="202"/>
    </location>
</feature>
<keyword evidence="2 6" id="KW-0547">Nucleotide-binding</keyword>
<dbReference type="InterPro" id="IPR014001">
    <property type="entry name" value="Helicase_ATP-bd"/>
</dbReference>
<dbReference type="GO" id="GO:0003676">
    <property type="term" value="F:nucleic acid binding"/>
    <property type="evidence" value="ECO:0007669"/>
    <property type="project" value="InterPro"/>
</dbReference>
<dbReference type="InterPro" id="IPR027417">
    <property type="entry name" value="P-loop_NTPase"/>
</dbReference>
<dbReference type="InterPro" id="IPR011545">
    <property type="entry name" value="DEAD/DEAH_box_helicase_dom"/>
</dbReference>
<dbReference type="EC" id="3.6.4.13" evidence="1"/>
<evidence type="ECO:0000256" key="4">
    <source>
        <dbReference type="ARBA" id="ARBA00022806"/>
    </source>
</evidence>